<feature type="domain" description="Dockerin" evidence="1">
    <location>
        <begin position="267"/>
        <end position="334"/>
    </location>
</feature>
<dbReference type="Pfam" id="PF00404">
    <property type="entry name" value="Dockerin_1"/>
    <property type="match status" value="1"/>
</dbReference>
<comment type="caution">
    <text evidence="2">The sequence shown here is derived from an EMBL/GenBank/DDBJ whole genome shotgun (WGS) entry which is preliminary data.</text>
</comment>
<dbReference type="Gene3D" id="2.60.120.380">
    <property type="match status" value="1"/>
</dbReference>
<dbReference type="Gene3D" id="1.10.1330.10">
    <property type="entry name" value="Dockerin domain"/>
    <property type="match status" value="1"/>
</dbReference>
<evidence type="ECO:0000313" key="2">
    <source>
        <dbReference type="EMBL" id="NEN25911.1"/>
    </source>
</evidence>
<accession>A0A7K3WXS1</accession>
<dbReference type="SUPFAM" id="SSF63446">
    <property type="entry name" value="Type I dockerin domain"/>
    <property type="match status" value="1"/>
</dbReference>
<organism evidence="2 3">
    <name type="scientific">Cryomorpha ignava</name>
    <dbReference type="NCBI Taxonomy" id="101383"/>
    <lineage>
        <taxon>Bacteria</taxon>
        <taxon>Pseudomonadati</taxon>
        <taxon>Bacteroidota</taxon>
        <taxon>Flavobacteriia</taxon>
        <taxon>Flavobacteriales</taxon>
        <taxon>Cryomorphaceae</taxon>
        <taxon>Cryomorpha</taxon>
    </lineage>
</organism>
<evidence type="ECO:0000313" key="3">
    <source>
        <dbReference type="Proteomes" id="UP000486602"/>
    </source>
</evidence>
<dbReference type="InterPro" id="IPR036439">
    <property type="entry name" value="Dockerin_dom_sf"/>
</dbReference>
<dbReference type="GO" id="GO:0000272">
    <property type="term" value="P:polysaccharide catabolic process"/>
    <property type="evidence" value="ECO:0007669"/>
    <property type="project" value="InterPro"/>
</dbReference>
<dbReference type="PROSITE" id="PS51766">
    <property type="entry name" value="DOCKERIN"/>
    <property type="match status" value="1"/>
</dbReference>
<reference evidence="2 3" key="1">
    <citation type="submission" date="2020-02" db="EMBL/GenBank/DDBJ databases">
        <title>Out from the shadows clarifying the taxonomy of the family Cryomorphaceae and related taxa by utilizing the GTDB taxonomic framework.</title>
        <authorList>
            <person name="Bowman J.P."/>
        </authorList>
    </citation>
    <scope>NUCLEOTIDE SEQUENCE [LARGE SCALE GENOMIC DNA]</scope>
    <source>
        <strain evidence="2 3">QSSC 1-22</strain>
    </source>
</reference>
<dbReference type="RefSeq" id="WP_163287346.1">
    <property type="nucleotide sequence ID" value="NZ_JAAGVY010000124.1"/>
</dbReference>
<gene>
    <name evidence="2" type="ORF">G3O08_20680</name>
</gene>
<dbReference type="InterPro" id="IPR002105">
    <property type="entry name" value="Dockerin_1_rpt"/>
</dbReference>
<sequence length="335" mass="34815">IRPFSTATTYAVTLICTDFDCPDLSNNIGNACDDGDSNTVNDEIDANCDCIGIPMATNDEACIATELVCGVPIVQTTAGASQSLPPITCENFTAAQAFDVWFTFTADGTSSYIINDIATSDLVLEAFSSDGCGDLTSIDCADIPETIDFGVLAAGVYYVRAYAYSNFAPPYDINIQLDCVNNNAATLNGTVNWNSSCGDRPATVGFYTPGTATLVATYNTTIAANGTFSIADVATGTFDVIVKVQGYLAKGIQDVVIAAGDNSLAVGAIKNGNINNDGAVNIFDVSLINAAFNTSVGNPAYNPLADLNCDGNINIFDISILNASFNQSGATAPLN</sequence>
<dbReference type="AlphaFoldDB" id="A0A7K3WXS1"/>
<dbReference type="Gene3D" id="2.60.40.1120">
    <property type="entry name" value="Carboxypeptidase-like, regulatory domain"/>
    <property type="match status" value="1"/>
</dbReference>
<name>A0A7K3WXS1_9FLAO</name>
<keyword evidence="3" id="KW-1185">Reference proteome</keyword>
<feature type="non-terminal residue" evidence="2">
    <location>
        <position position="1"/>
    </location>
</feature>
<dbReference type="InterPro" id="IPR016134">
    <property type="entry name" value="Dockerin_dom"/>
</dbReference>
<dbReference type="EMBL" id="JAAGVY010000124">
    <property type="protein sequence ID" value="NEN25911.1"/>
    <property type="molecule type" value="Genomic_DNA"/>
</dbReference>
<dbReference type="Proteomes" id="UP000486602">
    <property type="component" value="Unassembled WGS sequence"/>
</dbReference>
<proteinExistence type="predicted"/>
<dbReference type="GO" id="GO:0004553">
    <property type="term" value="F:hydrolase activity, hydrolyzing O-glycosyl compounds"/>
    <property type="evidence" value="ECO:0007669"/>
    <property type="project" value="InterPro"/>
</dbReference>
<evidence type="ECO:0000259" key="1">
    <source>
        <dbReference type="PROSITE" id="PS51766"/>
    </source>
</evidence>
<protein>
    <recommendedName>
        <fullName evidence="1">Dockerin domain-containing protein</fullName>
    </recommendedName>
</protein>